<dbReference type="Pfam" id="PF00069">
    <property type="entry name" value="Pkinase"/>
    <property type="match status" value="1"/>
</dbReference>
<dbReference type="GO" id="GO:0004674">
    <property type="term" value="F:protein serine/threonine kinase activity"/>
    <property type="evidence" value="ECO:0000318"/>
    <property type="project" value="GO_Central"/>
</dbReference>
<feature type="compositionally biased region" description="Basic and acidic residues" evidence="1">
    <location>
        <begin position="299"/>
        <end position="338"/>
    </location>
</feature>
<dbReference type="AlphaFoldDB" id="A0A2A6BMD3"/>
<dbReference type="SMART" id="SM00220">
    <property type="entry name" value="S_TKc"/>
    <property type="match status" value="1"/>
</dbReference>
<evidence type="ECO:0000313" key="2">
    <source>
        <dbReference type="EnsemblMetazoa" id="PPA12072.1"/>
    </source>
</evidence>
<gene>
    <name evidence="2" type="primary">WBGene00101626</name>
</gene>
<dbReference type="OrthoDB" id="5979581at2759"/>
<dbReference type="GO" id="GO:0007165">
    <property type="term" value="P:signal transduction"/>
    <property type="evidence" value="ECO:0000318"/>
    <property type="project" value="GO_Central"/>
</dbReference>
<feature type="compositionally biased region" description="Polar residues" evidence="1">
    <location>
        <begin position="340"/>
        <end position="353"/>
    </location>
</feature>
<dbReference type="InterPro" id="IPR050235">
    <property type="entry name" value="CK1_Ser-Thr_kinase"/>
</dbReference>
<organism evidence="2 3">
    <name type="scientific">Pristionchus pacificus</name>
    <name type="common">Parasitic nematode worm</name>
    <dbReference type="NCBI Taxonomy" id="54126"/>
    <lineage>
        <taxon>Eukaryota</taxon>
        <taxon>Metazoa</taxon>
        <taxon>Ecdysozoa</taxon>
        <taxon>Nematoda</taxon>
        <taxon>Chromadorea</taxon>
        <taxon>Rhabditida</taxon>
        <taxon>Rhabditina</taxon>
        <taxon>Diplogasteromorpha</taxon>
        <taxon>Diplogasteroidea</taxon>
        <taxon>Neodiplogasteridae</taxon>
        <taxon>Pristionchus</taxon>
    </lineage>
</organism>
<dbReference type="GO" id="GO:0005634">
    <property type="term" value="C:nucleus"/>
    <property type="evidence" value="ECO:0000318"/>
    <property type="project" value="GO_Central"/>
</dbReference>
<reference evidence="3" key="1">
    <citation type="journal article" date="2008" name="Nat. Genet.">
        <title>The Pristionchus pacificus genome provides a unique perspective on nematode lifestyle and parasitism.</title>
        <authorList>
            <person name="Dieterich C."/>
            <person name="Clifton S.W."/>
            <person name="Schuster L.N."/>
            <person name="Chinwalla A."/>
            <person name="Delehaunty K."/>
            <person name="Dinkelacker I."/>
            <person name="Fulton L."/>
            <person name="Fulton R."/>
            <person name="Godfrey J."/>
            <person name="Minx P."/>
            <person name="Mitreva M."/>
            <person name="Roeseler W."/>
            <person name="Tian H."/>
            <person name="Witte H."/>
            <person name="Yang S.P."/>
            <person name="Wilson R.K."/>
            <person name="Sommer R.J."/>
        </authorList>
    </citation>
    <scope>NUCLEOTIDE SEQUENCE [LARGE SCALE GENOMIC DNA]</scope>
    <source>
        <strain evidence="3">PS312</strain>
    </source>
</reference>
<dbReference type="EnsemblMetazoa" id="PPA12072.1">
    <property type="protein sequence ID" value="PPA12072.1"/>
    <property type="gene ID" value="WBGene00101626"/>
</dbReference>
<dbReference type="GO" id="GO:0005737">
    <property type="term" value="C:cytoplasm"/>
    <property type="evidence" value="ECO:0000318"/>
    <property type="project" value="GO_Central"/>
</dbReference>
<dbReference type="PANTHER" id="PTHR11909">
    <property type="entry name" value="CASEIN KINASE-RELATED"/>
    <property type="match status" value="1"/>
</dbReference>
<dbReference type="SUPFAM" id="SSF56112">
    <property type="entry name" value="Protein kinase-like (PK-like)"/>
    <property type="match status" value="1"/>
</dbReference>
<sequence>MPSEPAPEIKIATGDKVADGKYTIKKKLGEGSCGQVWLVTDKNENLLAMKVEAKMKNREDEILKMEIYVLKKMQNSKHVCRFYSSGVQSNYSFVVMSLLGAELSELRRKCPGRRMCHSSVLRISIQAVTAVEDLHKVGFIHRDLKPTNLSIGHKLKHAVYVFDFGLCRQIMVAGKDGKMALREPRKKVGFRGTVRYCSLNVHLGKEQGRHDDLWAILFSMIELATGTLPWKGKGRVEAEKLKTGMTEKQLFRGVPRSLLFLYKQLVPLQYADTPNYGVIKGAIAKEIKAKKVSMTDPYEWEKEGKGSAEKREKEKETHKDAAAEADKGGDNDTNKDVDENAQSATSELSNNESINDVDIENTLENVADVKESFLMALLVILLSTVALTSAQSCSCESSGTEFTDLHYNCPLDNFCSDALVAGTCGKTCHSSGVFHSSPYDDADVSNVIGSHTCAGSLFDFNNGGSVLCAYSTPSSVLSTSNACNVPAFECIGCDSSDIRYFDYSADYYQILCESGLIQYTYSDNTTAEYDYRIYLDKNTCAVTGGEDSSKTITSVSCKVSPYEIDACIENTGSSSDVTGHCHFGTCWLYCQDNTKQLSFIQDLEGLGSRIDAEFVCESGFIQYGQYSAFHLECN</sequence>
<feature type="region of interest" description="Disordered" evidence="1">
    <location>
        <begin position="298"/>
        <end position="353"/>
    </location>
</feature>
<name>A0A2A6BMD3_PRIPA</name>
<protein>
    <submittedName>
        <fullName evidence="2">Protein kinase domain-containing protein</fullName>
    </submittedName>
</protein>
<dbReference type="FunFam" id="1.10.510.10:FF:000855">
    <property type="entry name" value="Protein kinase"/>
    <property type="match status" value="1"/>
</dbReference>
<dbReference type="Gene3D" id="1.10.510.10">
    <property type="entry name" value="Transferase(Phosphotransferase) domain 1"/>
    <property type="match status" value="1"/>
</dbReference>
<dbReference type="InterPro" id="IPR000719">
    <property type="entry name" value="Prot_kinase_dom"/>
</dbReference>
<accession>A0A2A6BMD3</accession>
<dbReference type="PROSITE" id="PS50011">
    <property type="entry name" value="PROTEIN_KINASE_DOM"/>
    <property type="match status" value="1"/>
</dbReference>
<reference evidence="2" key="2">
    <citation type="submission" date="2022-06" db="UniProtKB">
        <authorList>
            <consortium name="EnsemblMetazoa"/>
        </authorList>
    </citation>
    <scope>IDENTIFICATION</scope>
    <source>
        <strain evidence="2">PS312</strain>
    </source>
</reference>
<evidence type="ECO:0000313" key="3">
    <source>
        <dbReference type="Proteomes" id="UP000005239"/>
    </source>
</evidence>
<dbReference type="InterPro" id="IPR011009">
    <property type="entry name" value="Kinase-like_dom_sf"/>
</dbReference>
<keyword evidence="3" id="KW-1185">Reference proteome</keyword>
<proteinExistence type="predicted"/>
<accession>A0A8R1YE38</accession>
<dbReference type="Proteomes" id="UP000005239">
    <property type="component" value="Unassembled WGS sequence"/>
</dbReference>
<evidence type="ECO:0000256" key="1">
    <source>
        <dbReference type="SAM" id="MobiDB-lite"/>
    </source>
</evidence>
<dbReference type="GO" id="GO:0005524">
    <property type="term" value="F:ATP binding"/>
    <property type="evidence" value="ECO:0007669"/>
    <property type="project" value="InterPro"/>
</dbReference>